<dbReference type="Pfam" id="PF00580">
    <property type="entry name" value="UvrD-helicase"/>
    <property type="match status" value="2"/>
</dbReference>
<dbReference type="EC" id="5.6.2.4" evidence="12"/>
<name>A0A537JY94_9BACT</name>
<keyword evidence="5 14" id="KW-0347">Helicase</keyword>
<accession>A0A537JY94</accession>
<evidence type="ECO:0000256" key="1">
    <source>
        <dbReference type="ARBA" id="ARBA00022722"/>
    </source>
</evidence>
<dbReference type="Pfam" id="PF13361">
    <property type="entry name" value="UvrD_C"/>
    <property type="match status" value="2"/>
</dbReference>
<dbReference type="GO" id="GO:0005524">
    <property type="term" value="F:ATP binding"/>
    <property type="evidence" value="ECO:0007669"/>
    <property type="project" value="UniProtKB-UniRule"/>
</dbReference>
<organism evidence="17 18">
    <name type="scientific">Candidatus Segetimicrobium genomatis</name>
    <dbReference type="NCBI Taxonomy" id="2569760"/>
    <lineage>
        <taxon>Bacteria</taxon>
        <taxon>Bacillati</taxon>
        <taxon>Candidatus Sysuimicrobiota</taxon>
        <taxon>Candidatus Sysuimicrobiia</taxon>
        <taxon>Candidatus Sysuimicrobiales</taxon>
        <taxon>Candidatus Segetimicrobiaceae</taxon>
        <taxon>Candidatus Segetimicrobium</taxon>
    </lineage>
</organism>
<keyword evidence="4 14" id="KW-0378">Hydrolase</keyword>
<dbReference type="InterPro" id="IPR014016">
    <property type="entry name" value="UvrD-like_ATP-bd"/>
</dbReference>
<dbReference type="InterPro" id="IPR014017">
    <property type="entry name" value="DNA_helicase_UvrD-like_C"/>
</dbReference>
<dbReference type="PROSITE" id="PS51198">
    <property type="entry name" value="UVRD_HELICASE_ATP_BIND"/>
    <property type="match status" value="1"/>
</dbReference>
<dbReference type="GO" id="GO:0000725">
    <property type="term" value="P:recombinational repair"/>
    <property type="evidence" value="ECO:0007669"/>
    <property type="project" value="TreeGrafter"/>
</dbReference>
<evidence type="ECO:0000313" key="17">
    <source>
        <dbReference type="EMBL" id="TMI88475.1"/>
    </source>
</evidence>
<dbReference type="GO" id="GO:0005829">
    <property type="term" value="C:cytosol"/>
    <property type="evidence" value="ECO:0007669"/>
    <property type="project" value="TreeGrafter"/>
</dbReference>
<dbReference type="SUPFAM" id="SSF52980">
    <property type="entry name" value="Restriction endonuclease-like"/>
    <property type="match status" value="1"/>
</dbReference>
<dbReference type="GO" id="GO:0004527">
    <property type="term" value="F:exonuclease activity"/>
    <property type="evidence" value="ECO:0007669"/>
    <property type="project" value="UniProtKB-KW"/>
</dbReference>
<feature type="domain" description="UvrD-like helicase ATP-binding" evidence="15">
    <location>
        <begin position="6"/>
        <end position="435"/>
    </location>
</feature>
<reference evidence="17 18" key="1">
    <citation type="journal article" date="2019" name="Nat. Microbiol.">
        <title>Mediterranean grassland soil C-N compound turnover is dependent on rainfall and depth, and is mediated by genomically divergent microorganisms.</title>
        <authorList>
            <person name="Diamond S."/>
            <person name="Andeer P.F."/>
            <person name="Li Z."/>
            <person name="Crits-Christoph A."/>
            <person name="Burstein D."/>
            <person name="Anantharaman K."/>
            <person name="Lane K.R."/>
            <person name="Thomas B.C."/>
            <person name="Pan C."/>
            <person name="Northen T.R."/>
            <person name="Banfield J.F."/>
        </authorList>
    </citation>
    <scope>NUCLEOTIDE SEQUENCE [LARGE SCALE GENOMIC DNA]</scope>
    <source>
        <strain evidence="17">NP_3</strain>
    </source>
</reference>
<keyword evidence="10" id="KW-0413">Isomerase</keyword>
<dbReference type="GO" id="GO:0009338">
    <property type="term" value="C:exodeoxyribonuclease V complex"/>
    <property type="evidence" value="ECO:0007669"/>
    <property type="project" value="TreeGrafter"/>
</dbReference>
<keyword evidence="3" id="KW-0227">DNA damage</keyword>
<evidence type="ECO:0000256" key="8">
    <source>
        <dbReference type="ARBA" id="ARBA00023125"/>
    </source>
</evidence>
<feature type="domain" description="UvrD-like helicase C-terminal" evidence="16">
    <location>
        <begin position="460"/>
        <end position="747"/>
    </location>
</feature>
<dbReference type="SUPFAM" id="SSF52540">
    <property type="entry name" value="P-loop containing nucleoside triphosphate hydrolases"/>
    <property type="match status" value="1"/>
</dbReference>
<keyword evidence="2 14" id="KW-0547">Nucleotide-binding</keyword>
<evidence type="ECO:0000256" key="13">
    <source>
        <dbReference type="ARBA" id="ARBA00048988"/>
    </source>
</evidence>
<evidence type="ECO:0000256" key="4">
    <source>
        <dbReference type="ARBA" id="ARBA00022801"/>
    </source>
</evidence>
<feature type="binding site" evidence="14">
    <location>
        <begin position="27"/>
        <end position="34"/>
    </location>
    <ligand>
        <name>ATP</name>
        <dbReference type="ChEBI" id="CHEBI:30616"/>
    </ligand>
</feature>
<comment type="caution">
    <text evidence="17">The sequence shown here is derived from an EMBL/GenBank/DDBJ whole genome shotgun (WGS) entry which is preliminary data.</text>
</comment>
<evidence type="ECO:0000259" key="16">
    <source>
        <dbReference type="PROSITE" id="PS51217"/>
    </source>
</evidence>
<evidence type="ECO:0000256" key="3">
    <source>
        <dbReference type="ARBA" id="ARBA00022763"/>
    </source>
</evidence>
<sequence>MMAAPLRDEAARARIRTELDRNFVVEAGAGTGKTQLLVDRVESLVASGRARLAAVVAITFTEKAAAELRVKIRERIESRLHDVGAARERFRTALEDLEIAPISTIHAFAADLLRERPVEAGVDPAFTVADELSASLFRTEAWDRWLEGQKDAGGGALRELIECGVSLGHLRSVGDALLRYRDVVVEPWDGGPAPRDPLDWLKAAAPQMRACIAGIGTDCLVPSDAAADALRDLERTLDLFARLGDAEVRRGILSGLKLKVRGSQGNWTSGVLTRIRDRLAALGDDLEALRAAHAHRLTAGAVNWLRGYAGVYQALKAREGVLDFDDLLLKARDLLRDNREVRAYFQRRFDAILVDEFQDTDPLQAEVVFFLAEDGARAPAWDQVLLRPGKLFIVGDPKQSIYAFRRADIETYERAKEVLLRSGGVEDITANFRSAAPVLTAVNEIFQGRMRRPPDGRYQPDYVALNPSPGTRASDDSPALMLLYPGKQDPEETDVATRRRREAEVLAAFLRHHIDRGTWKIGADRRPARFGDVALLFRGMSDVGLYEDALTRCQIPYRVTSSRTFYRREEIGWLLNVLHAVEHPTDPVAVWGALRSPLFGCSDRDVYEFVAAAAGSLDYRAAAAPPAPERSAGTAAPESIAAAYAVLRDLHRARLQLSVPRMVEEVLARTHVLETFLLLPQGEQRVANVKKVVTLARALEESGILTFRAFVHWLRDMEEEAVDEAESPTVEEGDDVVRIMSIHAAKGLEFPIVVIPDLGRGPGGRVDHLLIQRAGARAAAHVGKVRDWPIQSQEYEALKDDQSRRSDAERLRVLYVAMTRAKDALILPVFPRPAKGSPKGSIQEDLDSFLPDRPEWGKTHRGWLVVDGEGIPRAADDAPPVRMRLPDGPASEADPAVRERGAWVRAREAAALSAGAPDPVQNPSALVDHEALRALESLRAALEFEPGGRALGALVHAVLAVIPLDRPDLAEVYAAYFAKQAGLSDAVEHRAVALVRAALTAAGSRLAPGARVHREVPFAAAGPQGVVEGAMDMVVAGPDGTAVIDFKTDAVSADQHGALRAIYSTQLEQYLAVVRRVVPGTVTGEVVFLYVEEGPPAPDRAGG</sequence>
<evidence type="ECO:0000256" key="10">
    <source>
        <dbReference type="ARBA" id="ARBA00023235"/>
    </source>
</evidence>
<keyword evidence="6" id="KW-0269">Exonuclease</keyword>
<dbReference type="CDD" id="cd17932">
    <property type="entry name" value="DEXQc_UvrD"/>
    <property type="match status" value="1"/>
</dbReference>
<dbReference type="InterPro" id="IPR000212">
    <property type="entry name" value="DNA_helicase_UvrD/REP"/>
</dbReference>
<protein>
    <recommendedName>
        <fullName evidence="12">DNA 3'-5' helicase</fullName>
        <ecNumber evidence="12">5.6.2.4</ecNumber>
    </recommendedName>
</protein>
<dbReference type="Pfam" id="PF12705">
    <property type="entry name" value="PDDEXK_1"/>
    <property type="match status" value="1"/>
</dbReference>
<evidence type="ECO:0000256" key="12">
    <source>
        <dbReference type="ARBA" id="ARBA00034808"/>
    </source>
</evidence>
<dbReference type="InterPro" id="IPR011604">
    <property type="entry name" value="PDDEXK-like_dom_sf"/>
</dbReference>
<dbReference type="PANTHER" id="PTHR11070">
    <property type="entry name" value="UVRD / RECB / PCRA DNA HELICASE FAMILY MEMBER"/>
    <property type="match status" value="1"/>
</dbReference>
<proteinExistence type="predicted"/>
<dbReference type="AlphaFoldDB" id="A0A537JY94"/>
<evidence type="ECO:0000256" key="7">
    <source>
        <dbReference type="ARBA" id="ARBA00022840"/>
    </source>
</evidence>
<keyword evidence="1" id="KW-0540">Nuclease</keyword>
<evidence type="ECO:0000256" key="6">
    <source>
        <dbReference type="ARBA" id="ARBA00022839"/>
    </source>
</evidence>
<keyword evidence="9" id="KW-0234">DNA repair</keyword>
<keyword evidence="8" id="KW-0238">DNA-binding</keyword>
<keyword evidence="7 14" id="KW-0067">ATP-binding</keyword>
<dbReference type="Proteomes" id="UP000318509">
    <property type="component" value="Unassembled WGS sequence"/>
</dbReference>
<evidence type="ECO:0000259" key="15">
    <source>
        <dbReference type="PROSITE" id="PS51198"/>
    </source>
</evidence>
<dbReference type="GO" id="GO:0003677">
    <property type="term" value="F:DNA binding"/>
    <property type="evidence" value="ECO:0007669"/>
    <property type="project" value="UniProtKB-KW"/>
</dbReference>
<dbReference type="Gene3D" id="3.40.50.300">
    <property type="entry name" value="P-loop containing nucleotide triphosphate hydrolases"/>
    <property type="match status" value="4"/>
</dbReference>
<gene>
    <name evidence="17" type="ORF">E6H00_12435</name>
</gene>
<dbReference type="InterPro" id="IPR027417">
    <property type="entry name" value="P-loop_NTPase"/>
</dbReference>
<evidence type="ECO:0000256" key="5">
    <source>
        <dbReference type="ARBA" id="ARBA00022806"/>
    </source>
</evidence>
<dbReference type="Gene3D" id="1.10.486.10">
    <property type="entry name" value="PCRA, domain 4"/>
    <property type="match status" value="1"/>
</dbReference>
<comment type="catalytic activity">
    <reaction evidence="11">
        <text>Couples ATP hydrolysis with the unwinding of duplex DNA by translocating in the 3'-5' direction.</text>
        <dbReference type="EC" id="5.6.2.4"/>
    </reaction>
</comment>
<dbReference type="PROSITE" id="PS51217">
    <property type="entry name" value="UVRD_HELICASE_CTER"/>
    <property type="match status" value="1"/>
</dbReference>
<comment type="catalytic activity">
    <reaction evidence="13">
        <text>ATP + H2O = ADP + phosphate + H(+)</text>
        <dbReference type="Rhea" id="RHEA:13065"/>
        <dbReference type="ChEBI" id="CHEBI:15377"/>
        <dbReference type="ChEBI" id="CHEBI:15378"/>
        <dbReference type="ChEBI" id="CHEBI:30616"/>
        <dbReference type="ChEBI" id="CHEBI:43474"/>
        <dbReference type="ChEBI" id="CHEBI:456216"/>
        <dbReference type="EC" id="5.6.2.4"/>
    </reaction>
</comment>
<evidence type="ECO:0000256" key="14">
    <source>
        <dbReference type="PROSITE-ProRule" id="PRU00560"/>
    </source>
</evidence>
<dbReference type="EMBL" id="VBAK01000139">
    <property type="protein sequence ID" value="TMI88475.1"/>
    <property type="molecule type" value="Genomic_DNA"/>
</dbReference>
<evidence type="ECO:0000256" key="9">
    <source>
        <dbReference type="ARBA" id="ARBA00023204"/>
    </source>
</evidence>
<evidence type="ECO:0000313" key="18">
    <source>
        <dbReference type="Proteomes" id="UP000318509"/>
    </source>
</evidence>
<dbReference type="Gene3D" id="3.90.320.10">
    <property type="match status" value="1"/>
</dbReference>
<evidence type="ECO:0000256" key="2">
    <source>
        <dbReference type="ARBA" id="ARBA00022741"/>
    </source>
</evidence>
<dbReference type="InterPro" id="IPR011335">
    <property type="entry name" value="Restrct_endonuc-II-like"/>
</dbReference>
<dbReference type="PANTHER" id="PTHR11070:SF23">
    <property type="entry name" value="RECBCD ENZYME SUBUNIT RECB"/>
    <property type="match status" value="1"/>
</dbReference>
<evidence type="ECO:0000256" key="11">
    <source>
        <dbReference type="ARBA" id="ARBA00034617"/>
    </source>
</evidence>
<dbReference type="GO" id="GO:0043138">
    <property type="term" value="F:3'-5' DNA helicase activity"/>
    <property type="evidence" value="ECO:0007669"/>
    <property type="project" value="UniProtKB-EC"/>
</dbReference>
<dbReference type="InterPro" id="IPR038726">
    <property type="entry name" value="PDDEXK_AddAB-type"/>
</dbReference>